<keyword evidence="1" id="KW-0597">Phosphoprotein</keyword>
<dbReference type="Pfam" id="PF00072">
    <property type="entry name" value="Response_reg"/>
    <property type="match status" value="1"/>
</dbReference>
<dbReference type="SMART" id="SM00448">
    <property type="entry name" value="REC"/>
    <property type="match status" value="1"/>
</dbReference>
<comment type="caution">
    <text evidence="3">The sequence shown here is derived from an EMBL/GenBank/DDBJ whole genome shotgun (WGS) entry which is preliminary data.</text>
</comment>
<evidence type="ECO:0000259" key="2">
    <source>
        <dbReference type="PROSITE" id="PS50110"/>
    </source>
</evidence>
<dbReference type="EMBL" id="JBHMFB010000010">
    <property type="protein sequence ID" value="MFB9088800.1"/>
    <property type="molecule type" value="Genomic_DNA"/>
</dbReference>
<feature type="modified residue" description="4-aspartylphosphate" evidence="1">
    <location>
        <position position="62"/>
    </location>
</feature>
<sequence>MKFNNVFVVDDDKIFHFIIKKLLLNNNINVSPSFFENGLEAIEGIKSKLDNGESPPDLILLDINMPVLDGWQFLEEFKLLKKFLKEEISIYIISSSDNVVDRNKAKEFEDDIKNYYLKPMTIECLNSIFAI</sequence>
<organism evidence="3 4">
    <name type="scientific">Flavobacterium paronense</name>
    <dbReference type="NCBI Taxonomy" id="1392775"/>
    <lineage>
        <taxon>Bacteria</taxon>
        <taxon>Pseudomonadati</taxon>
        <taxon>Bacteroidota</taxon>
        <taxon>Flavobacteriia</taxon>
        <taxon>Flavobacteriales</taxon>
        <taxon>Flavobacteriaceae</taxon>
        <taxon>Flavobacterium</taxon>
    </lineage>
</organism>
<reference evidence="3 4" key="1">
    <citation type="submission" date="2024-09" db="EMBL/GenBank/DDBJ databases">
        <authorList>
            <person name="Sun Q."/>
            <person name="Mori K."/>
        </authorList>
    </citation>
    <scope>NUCLEOTIDE SEQUENCE [LARGE SCALE GENOMIC DNA]</scope>
    <source>
        <strain evidence="3 4">CECT 8460</strain>
    </source>
</reference>
<dbReference type="PANTHER" id="PTHR43228:SF1">
    <property type="entry name" value="TWO-COMPONENT RESPONSE REGULATOR ARR22"/>
    <property type="match status" value="1"/>
</dbReference>
<proteinExistence type="predicted"/>
<dbReference type="InterPro" id="IPR052048">
    <property type="entry name" value="ST_Response_Regulator"/>
</dbReference>
<dbReference type="Proteomes" id="UP001589576">
    <property type="component" value="Unassembled WGS sequence"/>
</dbReference>
<dbReference type="SUPFAM" id="SSF52172">
    <property type="entry name" value="CheY-like"/>
    <property type="match status" value="1"/>
</dbReference>
<evidence type="ECO:0000256" key="1">
    <source>
        <dbReference type="PROSITE-ProRule" id="PRU00169"/>
    </source>
</evidence>
<protein>
    <submittedName>
        <fullName evidence="3">Two-component system response regulator</fullName>
    </submittedName>
</protein>
<accession>A0ABV5GCG3</accession>
<dbReference type="Gene3D" id="3.40.50.2300">
    <property type="match status" value="1"/>
</dbReference>
<evidence type="ECO:0000313" key="4">
    <source>
        <dbReference type="Proteomes" id="UP001589576"/>
    </source>
</evidence>
<dbReference type="PANTHER" id="PTHR43228">
    <property type="entry name" value="TWO-COMPONENT RESPONSE REGULATOR"/>
    <property type="match status" value="1"/>
</dbReference>
<keyword evidence="4" id="KW-1185">Reference proteome</keyword>
<gene>
    <name evidence="3" type="ORF">ACFFUU_04230</name>
</gene>
<dbReference type="InterPro" id="IPR011006">
    <property type="entry name" value="CheY-like_superfamily"/>
</dbReference>
<dbReference type="RefSeq" id="WP_290286056.1">
    <property type="nucleotide sequence ID" value="NZ_JAUFQN010000019.1"/>
</dbReference>
<evidence type="ECO:0000313" key="3">
    <source>
        <dbReference type="EMBL" id="MFB9088800.1"/>
    </source>
</evidence>
<dbReference type="PROSITE" id="PS50110">
    <property type="entry name" value="RESPONSE_REGULATORY"/>
    <property type="match status" value="1"/>
</dbReference>
<dbReference type="InterPro" id="IPR001789">
    <property type="entry name" value="Sig_transdc_resp-reg_receiver"/>
</dbReference>
<name>A0ABV5GCG3_9FLAO</name>
<feature type="domain" description="Response regulatory" evidence="2">
    <location>
        <begin position="5"/>
        <end position="131"/>
    </location>
</feature>